<dbReference type="EMBL" id="JAVYJV010000001">
    <property type="protein sequence ID" value="KAK4379786.1"/>
    <property type="molecule type" value="Genomic_DNA"/>
</dbReference>
<comment type="caution">
    <text evidence="1">The sequence shown here is derived from an EMBL/GenBank/DDBJ whole genome shotgun (WGS) entry which is preliminary data.</text>
</comment>
<proteinExistence type="predicted"/>
<keyword evidence="2" id="KW-1185">Reference proteome</keyword>
<reference evidence="1" key="1">
    <citation type="submission" date="2023-12" db="EMBL/GenBank/DDBJ databases">
        <title>Genome assembly of Anisodus tanguticus.</title>
        <authorList>
            <person name="Wang Y.-J."/>
        </authorList>
    </citation>
    <scope>NUCLEOTIDE SEQUENCE</scope>
    <source>
        <strain evidence="1">KB-2021</strain>
        <tissue evidence="1">Leaf</tissue>
    </source>
</reference>
<dbReference type="AlphaFoldDB" id="A0AAE1T1I8"/>
<sequence>MAIICLRLEAEAKLSLDIHRPFESTVLPCPPLGNFNVQISEEEPRRMGDYRDILSLTRVLVHGPESKTDVDALIERRYLFLITFRSYLYCCSPAEITFSEWMDARPELGHLCDNLRIDI</sequence>
<organism evidence="1 2">
    <name type="scientific">Anisodus tanguticus</name>
    <dbReference type="NCBI Taxonomy" id="243964"/>
    <lineage>
        <taxon>Eukaryota</taxon>
        <taxon>Viridiplantae</taxon>
        <taxon>Streptophyta</taxon>
        <taxon>Embryophyta</taxon>
        <taxon>Tracheophyta</taxon>
        <taxon>Spermatophyta</taxon>
        <taxon>Magnoliopsida</taxon>
        <taxon>eudicotyledons</taxon>
        <taxon>Gunneridae</taxon>
        <taxon>Pentapetalae</taxon>
        <taxon>asterids</taxon>
        <taxon>lamiids</taxon>
        <taxon>Solanales</taxon>
        <taxon>Solanaceae</taxon>
        <taxon>Solanoideae</taxon>
        <taxon>Hyoscyameae</taxon>
        <taxon>Anisodus</taxon>
    </lineage>
</organism>
<gene>
    <name evidence="1" type="ORF">RND71_001648</name>
</gene>
<dbReference type="Proteomes" id="UP001291623">
    <property type="component" value="Unassembled WGS sequence"/>
</dbReference>
<name>A0AAE1T1I8_9SOLA</name>
<protein>
    <submittedName>
        <fullName evidence="1">Uncharacterized protein</fullName>
    </submittedName>
</protein>
<accession>A0AAE1T1I8</accession>
<evidence type="ECO:0000313" key="2">
    <source>
        <dbReference type="Proteomes" id="UP001291623"/>
    </source>
</evidence>
<evidence type="ECO:0000313" key="1">
    <source>
        <dbReference type="EMBL" id="KAK4379786.1"/>
    </source>
</evidence>